<accession>A0A418IGM4</accession>
<dbReference type="Gene3D" id="1.10.357.10">
    <property type="entry name" value="Tetracycline Repressor, domain 2"/>
    <property type="match status" value="1"/>
</dbReference>
<protein>
    <submittedName>
        <fullName evidence="6">TetR/AcrR family transcriptional regulator</fullName>
    </submittedName>
</protein>
<name>A0A418IGM4_9STAP</name>
<gene>
    <name evidence="6" type="ORF">BU112_05230</name>
</gene>
<dbReference type="OrthoDB" id="9780939at2"/>
<dbReference type="PRINTS" id="PR00455">
    <property type="entry name" value="HTHTETR"/>
</dbReference>
<dbReference type="PROSITE" id="PS01081">
    <property type="entry name" value="HTH_TETR_1"/>
    <property type="match status" value="1"/>
</dbReference>
<dbReference type="SUPFAM" id="SSF46689">
    <property type="entry name" value="Homeodomain-like"/>
    <property type="match status" value="1"/>
</dbReference>
<dbReference type="InterPro" id="IPR009057">
    <property type="entry name" value="Homeodomain-like_sf"/>
</dbReference>
<feature type="domain" description="HTH tetR-type" evidence="5">
    <location>
        <begin position="12"/>
        <end position="72"/>
    </location>
</feature>
<keyword evidence="7" id="KW-1185">Reference proteome</keyword>
<keyword evidence="2 4" id="KW-0238">DNA-binding</keyword>
<dbReference type="GO" id="GO:0003677">
    <property type="term" value="F:DNA binding"/>
    <property type="evidence" value="ECO:0007669"/>
    <property type="project" value="UniProtKB-UniRule"/>
</dbReference>
<comment type="caution">
    <text evidence="6">The sequence shown here is derived from an EMBL/GenBank/DDBJ whole genome shotgun (WGS) entry which is preliminary data.</text>
</comment>
<dbReference type="Proteomes" id="UP000286317">
    <property type="component" value="Unassembled WGS sequence"/>
</dbReference>
<sequence length="212" mass="25031">MLINIIFNNLKPEKQKTIVNASIKEFVKSGFDKASTNEIVKQAHISKGSLFNYFNSKKELYCYLISYSTQILEDMYEEIDLSETDLFNRIENIGLQKLYVQQKYPEIFDFLKSTIEEESPEVKATIEQHVARIYEDGRQKIYIGIDYSKFRDDIDINKAIEILNWTMYGFGEKGLQQINSFESLSNFGEQYLKEWNVYAQILKHSFYKKNEI</sequence>
<keyword evidence="1" id="KW-0805">Transcription regulation</keyword>
<evidence type="ECO:0000256" key="2">
    <source>
        <dbReference type="ARBA" id="ARBA00023125"/>
    </source>
</evidence>
<dbReference type="EMBL" id="QXUF01000025">
    <property type="protein sequence ID" value="RIN01630.1"/>
    <property type="molecule type" value="Genomic_DNA"/>
</dbReference>
<evidence type="ECO:0000256" key="1">
    <source>
        <dbReference type="ARBA" id="ARBA00023015"/>
    </source>
</evidence>
<reference evidence="6 7" key="1">
    <citation type="journal article" date="2016" name="Front. Microbiol.">
        <title>Comprehensive Phylogenetic Analysis of Bovine Non-aureus Staphylococci Species Based on Whole-Genome Sequencing.</title>
        <authorList>
            <person name="Naushad S."/>
            <person name="Barkema H.W."/>
            <person name="Luby C."/>
            <person name="Condas L.A."/>
            <person name="Nobrega D.B."/>
            <person name="Carson D.A."/>
            <person name="De Buck J."/>
        </authorList>
    </citation>
    <scope>NUCLEOTIDE SEQUENCE [LARGE SCALE GENOMIC DNA]</scope>
    <source>
        <strain evidence="6 7">SNUC 4554</strain>
    </source>
</reference>
<dbReference type="PANTHER" id="PTHR47506:SF1">
    <property type="entry name" value="HTH-TYPE TRANSCRIPTIONAL REGULATOR YJDC"/>
    <property type="match status" value="1"/>
</dbReference>
<evidence type="ECO:0000256" key="3">
    <source>
        <dbReference type="ARBA" id="ARBA00023163"/>
    </source>
</evidence>
<dbReference type="InterPro" id="IPR001647">
    <property type="entry name" value="HTH_TetR"/>
</dbReference>
<organism evidence="6 7">
    <name type="scientific">Staphylococcus shinii</name>
    <dbReference type="NCBI Taxonomy" id="2912228"/>
    <lineage>
        <taxon>Bacteria</taxon>
        <taxon>Bacillati</taxon>
        <taxon>Bacillota</taxon>
        <taxon>Bacilli</taxon>
        <taxon>Bacillales</taxon>
        <taxon>Staphylococcaceae</taxon>
        <taxon>Staphylococcus</taxon>
    </lineage>
</organism>
<dbReference type="InterPro" id="IPR036271">
    <property type="entry name" value="Tet_transcr_reg_TetR-rel_C_sf"/>
</dbReference>
<dbReference type="PANTHER" id="PTHR47506">
    <property type="entry name" value="TRANSCRIPTIONAL REGULATORY PROTEIN"/>
    <property type="match status" value="1"/>
</dbReference>
<dbReference type="Pfam" id="PF00440">
    <property type="entry name" value="TetR_N"/>
    <property type="match status" value="1"/>
</dbReference>
<feature type="DNA-binding region" description="H-T-H motif" evidence="4">
    <location>
        <begin position="35"/>
        <end position="54"/>
    </location>
</feature>
<dbReference type="PROSITE" id="PS50977">
    <property type="entry name" value="HTH_TETR_2"/>
    <property type="match status" value="1"/>
</dbReference>
<dbReference type="SUPFAM" id="SSF48498">
    <property type="entry name" value="Tetracyclin repressor-like, C-terminal domain"/>
    <property type="match status" value="1"/>
</dbReference>
<keyword evidence="3" id="KW-0804">Transcription</keyword>
<evidence type="ECO:0000313" key="7">
    <source>
        <dbReference type="Proteomes" id="UP000286317"/>
    </source>
</evidence>
<proteinExistence type="predicted"/>
<dbReference type="Gene3D" id="1.10.10.60">
    <property type="entry name" value="Homeodomain-like"/>
    <property type="match status" value="1"/>
</dbReference>
<evidence type="ECO:0000313" key="6">
    <source>
        <dbReference type="EMBL" id="RIN01630.1"/>
    </source>
</evidence>
<dbReference type="AlphaFoldDB" id="A0A418IGM4"/>
<evidence type="ECO:0000259" key="5">
    <source>
        <dbReference type="PROSITE" id="PS50977"/>
    </source>
</evidence>
<dbReference type="InterPro" id="IPR023772">
    <property type="entry name" value="DNA-bd_HTH_TetR-type_CS"/>
</dbReference>
<evidence type="ECO:0000256" key="4">
    <source>
        <dbReference type="PROSITE-ProRule" id="PRU00335"/>
    </source>
</evidence>